<dbReference type="Proteomes" id="UP000216107">
    <property type="component" value="Unassembled WGS sequence"/>
</dbReference>
<comment type="caution">
    <text evidence="1">The sequence shown here is derived from an EMBL/GenBank/DDBJ whole genome shotgun (WGS) entry which is preliminary data.</text>
</comment>
<name>A0A272ESK2_9RHOO</name>
<organism evidence="1 2">
    <name type="scientific">Candidatus Dactylopiibacterium carminicum</name>
    <dbReference type="NCBI Taxonomy" id="857335"/>
    <lineage>
        <taxon>Bacteria</taxon>
        <taxon>Pseudomonadati</taxon>
        <taxon>Pseudomonadota</taxon>
        <taxon>Betaproteobacteria</taxon>
        <taxon>Rhodocyclales</taxon>
        <taxon>Rhodocyclaceae</taxon>
        <taxon>Candidatus Dactylopiibacterium</taxon>
    </lineage>
</organism>
<dbReference type="EMBL" id="NMRN01000023">
    <property type="protein sequence ID" value="PAS93082.1"/>
    <property type="molecule type" value="Genomic_DNA"/>
</dbReference>
<dbReference type="AlphaFoldDB" id="A0A272ESK2"/>
<reference evidence="1 2" key="1">
    <citation type="submission" date="2017-07" db="EMBL/GenBank/DDBJ databases">
        <title>Candidatus Dactylopiibacterium carminicum, a nitrogen-fixing symbiont of the cochineal insect Dactylopius coccus and Dactylopius opuntiae (Hemiptera: Coccoidea: Dactylopiidae).</title>
        <authorList>
            <person name="Vera A."/>
        </authorList>
    </citation>
    <scope>NUCLEOTIDE SEQUENCE [LARGE SCALE GENOMIC DNA]</scope>
    <source>
        <strain evidence="1 2">NFDCM</strain>
    </source>
</reference>
<proteinExistence type="predicted"/>
<evidence type="ECO:0000313" key="1">
    <source>
        <dbReference type="EMBL" id="PAS93082.1"/>
    </source>
</evidence>
<protein>
    <submittedName>
        <fullName evidence="1">Uncharacterized protein</fullName>
    </submittedName>
</protein>
<sequence length="85" mass="9253">MEVMDAPYVVPHPRRVLLLQGEAWSGAVGARFEGLKRREMPGDCGCRLKSGSMPLGDRVLSTISSGGRRAVMQIRTVRGANDEIV</sequence>
<accession>A0A272ESK2</accession>
<gene>
    <name evidence="1" type="ORF">CGU29_08985</name>
</gene>
<evidence type="ECO:0000313" key="2">
    <source>
        <dbReference type="Proteomes" id="UP000216107"/>
    </source>
</evidence>